<keyword evidence="1" id="KW-1133">Transmembrane helix</keyword>
<organism evidence="2 3">
    <name type="scientific">Halorubrum salinarum</name>
    <dbReference type="NCBI Taxonomy" id="2739057"/>
    <lineage>
        <taxon>Archaea</taxon>
        <taxon>Methanobacteriati</taxon>
        <taxon>Methanobacteriota</taxon>
        <taxon>Stenosarchaea group</taxon>
        <taxon>Halobacteria</taxon>
        <taxon>Halobacteriales</taxon>
        <taxon>Haloferacaceae</taxon>
        <taxon>Halorubrum</taxon>
    </lineage>
</organism>
<dbReference type="RefSeq" id="WP_049983684.1">
    <property type="nucleotide sequence ID" value="NZ_CP053943.1"/>
</dbReference>
<accession>A0A7D3YHG9</accession>
<reference evidence="2 3" key="1">
    <citation type="submission" date="2020-05" db="EMBL/GenBank/DDBJ databases">
        <title>Halorubrum RHB-C sp.nov., an extremely halophilic archaeon isolated from solar salt farm.</title>
        <authorList>
            <person name="Ho H."/>
            <person name="Danganan R.E."/>
            <person name="Dedeles G.R."/>
            <person name="Kim S.-G."/>
        </authorList>
    </citation>
    <scope>NUCLEOTIDE SEQUENCE [LARGE SCALE GENOMIC DNA]</scope>
    <source>
        <strain evidence="2 3">RHB-C</strain>
        <plasmid evidence="3">phar02</plasmid>
    </source>
</reference>
<dbReference type="KEGG" id="hsai:HPS36_16560"/>
<protein>
    <submittedName>
        <fullName evidence="2">Uncharacterized protein</fullName>
    </submittedName>
</protein>
<keyword evidence="1" id="KW-0472">Membrane</keyword>
<dbReference type="GeneID" id="55596648"/>
<dbReference type="AlphaFoldDB" id="A0A7D3YHG9"/>
<dbReference type="EMBL" id="CP053943">
    <property type="protein sequence ID" value="QKG94490.1"/>
    <property type="molecule type" value="Genomic_DNA"/>
</dbReference>
<evidence type="ECO:0000256" key="1">
    <source>
        <dbReference type="SAM" id="Phobius"/>
    </source>
</evidence>
<proteinExistence type="predicted"/>
<sequence>MMALLFSLLSAVVAGGLAFLCYTLLYGDSVLVIQRPFFFRIGVGALCAAVLGASAVVVGWVPTHLLHAIFAVSIAAAVRTVHNGLHPDTEAWFYSLFGT</sequence>
<dbReference type="Proteomes" id="UP000505020">
    <property type="component" value="Plasmid pHAR02"/>
</dbReference>
<evidence type="ECO:0000313" key="2">
    <source>
        <dbReference type="EMBL" id="QKG94490.1"/>
    </source>
</evidence>
<gene>
    <name evidence="2" type="ORF">HPS36_16560</name>
</gene>
<feature type="transmembrane region" description="Helical" evidence="1">
    <location>
        <begin position="37"/>
        <end position="61"/>
    </location>
</feature>
<keyword evidence="1" id="KW-0812">Transmembrane</keyword>
<keyword evidence="3" id="KW-1185">Reference proteome</keyword>
<name>A0A7D3YHG9_9EURY</name>
<geneLocation type="plasmid" evidence="3">
    <name>phar02</name>
</geneLocation>
<keyword evidence="2" id="KW-0614">Plasmid</keyword>
<evidence type="ECO:0000313" key="3">
    <source>
        <dbReference type="Proteomes" id="UP000505020"/>
    </source>
</evidence>